<dbReference type="CDD" id="cd04164">
    <property type="entry name" value="trmE"/>
    <property type="match status" value="1"/>
</dbReference>
<dbReference type="PANTHER" id="PTHR42714">
    <property type="entry name" value="TRNA MODIFICATION GTPASE GTPBP3"/>
    <property type="match status" value="1"/>
</dbReference>
<feature type="binding site" evidence="6">
    <location>
        <position position="83"/>
    </location>
    <ligand>
        <name>(6S)-5-formyl-5,6,7,8-tetrahydrofolate</name>
        <dbReference type="ChEBI" id="CHEBI:57457"/>
    </ligand>
</feature>
<evidence type="ECO:0000259" key="9">
    <source>
        <dbReference type="Pfam" id="PF12631"/>
    </source>
</evidence>
<dbReference type="SUPFAM" id="SSF52540">
    <property type="entry name" value="P-loop containing nucleoside triphosphate hydrolases"/>
    <property type="match status" value="1"/>
</dbReference>
<dbReference type="RefSeq" id="WP_146593738.1">
    <property type="nucleotide sequence ID" value="NZ_SJPT01000002.1"/>
</dbReference>
<feature type="binding site" evidence="6">
    <location>
        <position position="122"/>
    </location>
    <ligand>
        <name>(6S)-5-formyl-5,6,7,8-tetrahydrofolate</name>
        <dbReference type="ChEBI" id="CHEBI:57457"/>
    </ligand>
</feature>
<dbReference type="InterPro" id="IPR027266">
    <property type="entry name" value="TrmE/GcvT-like"/>
</dbReference>
<dbReference type="GO" id="GO:0003924">
    <property type="term" value="F:GTPase activity"/>
    <property type="evidence" value="ECO:0007669"/>
    <property type="project" value="UniProtKB-UniRule"/>
</dbReference>
<keyword evidence="11" id="KW-1185">Reference proteome</keyword>
<feature type="binding site" evidence="6">
    <location>
        <position position="232"/>
    </location>
    <ligand>
        <name>Mg(2+)</name>
        <dbReference type="ChEBI" id="CHEBI:18420"/>
    </ligand>
</feature>
<feature type="domain" description="G" evidence="7">
    <location>
        <begin position="221"/>
        <end position="328"/>
    </location>
</feature>
<feature type="binding site" evidence="6">
    <location>
        <position position="253"/>
    </location>
    <ligand>
        <name>Mg(2+)</name>
        <dbReference type="ChEBI" id="CHEBI:18420"/>
    </ligand>
</feature>
<dbReference type="GO" id="GO:0030488">
    <property type="term" value="P:tRNA methylation"/>
    <property type="evidence" value="ECO:0007669"/>
    <property type="project" value="TreeGrafter"/>
</dbReference>
<feature type="binding site" evidence="6">
    <location>
        <begin position="272"/>
        <end position="275"/>
    </location>
    <ligand>
        <name>GTP</name>
        <dbReference type="ChEBI" id="CHEBI:37565"/>
    </ligand>
</feature>
<dbReference type="Proteomes" id="UP000316304">
    <property type="component" value="Unassembled WGS sequence"/>
</dbReference>
<dbReference type="GO" id="GO:0046872">
    <property type="term" value="F:metal ion binding"/>
    <property type="evidence" value="ECO:0007669"/>
    <property type="project" value="UniProtKB-KW"/>
</dbReference>
<evidence type="ECO:0000313" key="10">
    <source>
        <dbReference type="EMBL" id="TWU25030.1"/>
    </source>
</evidence>
<keyword evidence="6" id="KW-0963">Cytoplasm</keyword>
<dbReference type="GO" id="GO:0005829">
    <property type="term" value="C:cytosol"/>
    <property type="evidence" value="ECO:0007669"/>
    <property type="project" value="TreeGrafter"/>
</dbReference>
<dbReference type="InterPro" id="IPR031168">
    <property type="entry name" value="G_TrmE"/>
</dbReference>
<keyword evidence="5 6" id="KW-0342">GTP-binding</keyword>
<evidence type="ECO:0000259" key="7">
    <source>
        <dbReference type="Pfam" id="PF01926"/>
    </source>
</evidence>
<comment type="function">
    <text evidence="6">Exhibits a very high intrinsic GTPase hydrolysis rate. Involved in the addition of a carboxymethylaminomethyl (cmnm) group at the wobble position (U34) of certain tRNAs, forming tRNA-cmnm(5)s(2)U34.</text>
</comment>
<reference evidence="10 11" key="1">
    <citation type="submission" date="2019-02" db="EMBL/GenBank/DDBJ databases">
        <title>Deep-cultivation of Planctomycetes and their phenomic and genomic characterization uncovers novel biology.</title>
        <authorList>
            <person name="Wiegand S."/>
            <person name="Jogler M."/>
            <person name="Boedeker C."/>
            <person name="Pinto D."/>
            <person name="Vollmers J."/>
            <person name="Rivas-Marin E."/>
            <person name="Kohn T."/>
            <person name="Peeters S.H."/>
            <person name="Heuer A."/>
            <person name="Rast P."/>
            <person name="Oberbeckmann S."/>
            <person name="Bunk B."/>
            <person name="Jeske O."/>
            <person name="Meyerdierks A."/>
            <person name="Storesund J.E."/>
            <person name="Kallscheuer N."/>
            <person name="Luecker S."/>
            <person name="Lage O.M."/>
            <person name="Pohl T."/>
            <person name="Merkel B.J."/>
            <person name="Hornburger P."/>
            <person name="Mueller R.-W."/>
            <person name="Bruemmer F."/>
            <person name="Labrenz M."/>
            <person name="Spormann A.M."/>
            <person name="Op Den Camp H."/>
            <person name="Overmann J."/>
            <person name="Amann R."/>
            <person name="Jetten M.S.M."/>
            <person name="Mascher T."/>
            <person name="Medema M.H."/>
            <person name="Devos D.P."/>
            <person name="Kaster A.-K."/>
            <person name="Ovreas L."/>
            <person name="Rohde M."/>
            <person name="Galperin M.Y."/>
            <person name="Jogler C."/>
        </authorList>
    </citation>
    <scope>NUCLEOTIDE SEQUENCE [LARGE SCALE GENOMIC DNA]</scope>
    <source>
        <strain evidence="10 11">Pla52o</strain>
    </source>
</reference>
<comment type="subcellular location">
    <subcellularLocation>
        <location evidence="6">Cytoplasm</location>
    </subcellularLocation>
</comment>
<dbReference type="Pfam" id="PF01926">
    <property type="entry name" value="MMR_HSR1"/>
    <property type="match status" value="1"/>
</dbReference>
<evidence type="ECO:0000256" key="3">
    <source>
        <dbReference type="ARBA" id="ARBA00022741"/>
    </source>
</evidence>
<name>A0A5C6CK81_9BACT</name>
<feature type="binding site" evidence="6">
    <location>
        <begin position="247"/>
        <end position="253"/>
    </location>
    <ligand>
        <name>GTP</name>
        <dbReference type="ChEBI" id="CHEBI:37565"/>
    </ligand>
</feature>
<comment type="cofactor">
    <cofactor evidence="6">
        <name>K(+)</name>
        <dbReference type="ChEBI" id="CHEBI:29103"/>
    </cofactor>
    <text evidence="6">Binds 1 potassium ion per subunit.</text>
</comment>
<dbReference type="Pfam" id="PF10396">
    <property type="entry name" value="TrmE_N"/>
    <property type="match status" value="1"/>
</dbReference>
<dbReference type="InterPro" id="IPR006073">
    <property type="entry name" value="GTP-bd"/>
</dbReference>
<organism evidence="10 11">
    <name type="scientific">Novipirellula galeiformis</name>
    <dbReference type="NCBI Taxonomy" id="2528004"/>
    <lineage>
        <taxon>Bacteria</taxon>
        <taxon>Pseudomonadati</taxon>
        <taxon>Planctomycetota</taxon>
        <taxon>Planctomycetia</taxon>
        <taxon>Pirellulales</taxon>
        <taxon>Pirellulaceae</taxon>
        <taxon>Novipirellula</taxon>
    </lineage>
</organism>
<dbReference type="Pfam" id="PF12631">
    <property type="entry name" value="MnmE_helical"/>
    <property type="match status" value="1"/>
</dbReference>
<evidence type="ECO:0000256" key="4">
    <source>
        <dbReference type="ARBA" id="ARBA00022958"/>
    </source>
</evidence>
<dbReference type="InterPro" id="IPR018948">
    <property type="entry name" value="GTP-bd_TrmE_N"/>
</dbReference>
<dbReference type="OrthoDB" id="9805918at2"/>
<evidence type="ECO:0000256" key="5">
    <source>
        <dbReference type="ARBA" id="ARBA00023134"/>
    </source>
</evidence>
<dbReference type="EMBL" id="SJPT01000002">
    <property type="protein sequence ID" value="TWU25030.1"/>
    <property type="molecule type" value="Genomic_DNA"/>
</dbReference>
<feature type="binding site" evidence="6">
    <location>
        <position position="24"/>
    </location>
    <ligand>
        <name>(6S)-5-formyl-5,6,7,8-tetrahydrofolate</name>
        <dbReference type="ChEBI" id="CHEBI:57457"/>
    </ligand>
</feature>
<evidence type="ECO:0000259" key="8">
    <source>
        <dbReference type="Pfam" id="PF10396"/>
    </source>
</evidence>
<comment type="similarity">
    <text evidence="1 6">Belongs to the TRAFAC class TrmE-Era-EngA-EngB-Septin-like GTPase superfamily. TrmE GTPase family.</text>
</comment>
<keyword evidence="6 10" id="KW-0378">Hydrolase</keyword>
<dbReference type="GO" id="GO:0005525">
    <property type="term" value="F:GTP binding"/>
    <property type="evidence" value="ECO:0007669"/>
    <property type="project" value="UniProtKB-UniRule"/>
</dbReference>
<dbReference type="HAMAP" id="MF_00379">
    <property type="entry name" value="GTPase_MnmE"/>
    <property type="match status" value="1"/>
</dbReference>
<evidence type="ECO:0000256" key="6">
    <source>
        <dbReference type="HAMAP-Rule" id="MF_00379"/>
    </source>
</evidence>
<keyword evidence="6" id="KW-0479">Metal-binding</keyword>
<accession>A0A5C6CK81</accession>
<feature type="binding site" evidence="6">
    <location>
        <position position="458"/>
    </location>
    <ligand>
        <name>(6S)-5-formyl-5,6,7,8-tetrahydrofolate</name>
        <dbReference type="ChEBI" id="CHEBI:57457"/>
    </ligand>
</feature>
<gene>
    <name evidence="10" type="primary">mnmE_1</name>
    <name evidence="6" type="synonym">mnmE</name>
    <name evidence="6" type="synonym">trmE</name>
    <name evidence="10" type="ORF">Pla52o_13270</name>
</gene>
<comment type="caution">
    <text evidence="6">Lacks conserved residue(s) required for the propagation of feature annotation.</text>
</comment>
<dbReference type="AlphaFoldDB" id="A0A5C6CK81"/>
<evidence type="ECO:0000256" key="2">
    <source>
        <dbReference type="ARBA" id="ARBA00022694"/>
    </source>
</evidence>
<dbReference type="InterPro" id="IPR005225">
    <property type="entry name" value="Small_GTP-bd"/>
</dbReference>
<dbReference type="PANTHER" id="PTHR42714:SF2">
    <property type="entry name" value="TRNA MODIFICATION GTPASE GTPBP3, MITOCHONDRIAL"/>
    <property type="match status" value="1"/>
</dbReference>
<dbReference type="Gene3D" id="3.30.1360.120">
    <property type="entry name" value="Probable tRNA modification gtpase trme, domain 1"/>
    <property type="match status" value="1"/>
</dbReference>
<evidence type="ECO:0000256" key="1">
    <source>
        <dbReference type="ARBA" id="ARBA00011043"/>
    </source>
</evidence>
<dbReference type="InterPro" id="IPR027368">
    <property type="entry name" value="MnmE_dom2"/>
</dbReference>
<keyword evidence="4 6" id="KW-0630">Potassium</keyword>
<dbReference type="Gene3D" id="1.20.120.430">
    <property type="entry name" value="tRNA modification GTPase MnmE domain 2"/>
    <property type="match status" value="1"/>
</dbReference>
<dbReference type="SUPFAM" id="SSF116878">
    <property type="entry name" value="TrmE connector domain"/>
    <property type="match status" value="1"/>
</dbReference>
<dbReference type="SUPFAM" id="SSF103025">
    <property type="entry name" value="Folate-binding domain"/>
    <property type="match status" value="1"/>
</dbReference>
<dbReference type="InterPro" id="IPR027417">
    <property type="entry name" value="P-loop_NTPase"/>
</dbReference>
<proteinExistence type="inferred from homology"/>
<dbReference type="Gene3D" id="3.40.50.300">
    <property type="entry name" value="P-loop containing nucleotide triphosphate hydrolases"/>
    <property type="match status" value="1"/>
</dbReference>
<dbReference type="GO" id="GO:0002098">
    <property type="term" value="P:tRNA wobble uridine modification"/>
    <property type="evidence" value="ECO:0007669"/>
    <property type="project" value="TreeGrafter"/>
</dbReference>
<keyword evidence="2 6" id="KW-0819">tRNA processing</keyword>
<dbReference type="EC" id="3.6.-.-" evidence="6"/>
<sequence>MLDSEETIVAIASPTSPALRGIVRMSGQAVVAILRSVGVAVANEKRPTVIESRIELGSPLGEIEVSVSLWPTSQSYTGQPAAELHTIGSVPLLESIVRVLSAAGARAARPGEFTMRAFLAGRLDLPQAEAVLGVIEAEQRGSLEHALRQLAGNLSRPLEHMRSEMLDLLADVEAGLDFVDEDIEFISDQALVERLTTIHAALQETRRVMESRAGNRSRAVVALRGNPNAGKSHLINALVGREVAIVADVAGTTRDIVSVETVIDGTEIQWVDTAGIESHSHEDPLFEISAASQQHALRASQNADMRVWCVDASAGDLETLRRDFASHDGSSKRSSVDVWVATKSDLVTQRSDSPSWIYTSVVTGEGVQTLRDHIADWAASRDQEEVGSVIGTAARCAGALGQAATCLESSITLIRHGEGHEFVASELRVAVECLGEVTGAVYTDDILDRVFGRFCIGK</sequence>
<comment type="caution">
    <text evidence="10">The sequence shown here is derived from an EMBL/GenBank/DDBJ whole genome shotgun (WGS) entry which is preliminary data.</text>
</comment>
<protein>
    <recommendedName>
        <fullName evidence="6">tRNA modification GTPase MnmE</fullName>
        <ecNumber evidence="6">3.6.-.-</ecNumber>
    </recommendedName>
</protein>
<comment type="subunit">
    <text evidence="6">Homodimer. Heterotetramer of two MnmE and two MnmG subunits.</text>
</comment>
<dbReference type="InterPro" id="IPR025867">
    <property type="entry name" value="MnmE_helical"/>
</dbReference>
<feature type="domain" description="MnmE helical" evidence="9">
    <location>
        <begin position="125"/>
        <end position="455"/>
    </location>
</feature>
<keyword evidence="3 6" id="KW-0547">Nucleotide-binding</keyword>
<feature type="domain" description="GTP-binding protein TrmE N-terminal" evidence="8">
    <location>
        <begin position="7"/>
        <end position="122"/>
    </location>
</feature>
<dbReference type="NCBIfam" id="TIGR00231">
    <property type="entry name" value="small_GTP"/>
    <property type="match status" value="1"/>
</dbReference>
<keyword evidence="6" id="KW-0460">Magnesium</keyword>
<evidence type="ECO:0000313" key="11">
    <source>
        <dbReference type="Proteomes" id="UP000316304"/>
    </source>
</evidence>
<dbReference type="InterPro" id="IPR004520">
    <property type="entry name" value="GTPase_MnmE"/>
</dbReference>